<keyword evidence="5 10" id="KW-0443">Lipid metabolism</keyword>
<evidence type="ECO:0000256" key="1">
    <source>
        <dbReference type="ARBA" id="ARBA00001232"/>
    </source>
</evidence>
<keyword evidence="6 10" id="KW-0594">Phospholipid biosynthesis</keyword>
<evidence type="ECO:0000256" key="4">
    <source>
        <dbReference type="ARBA" id="ARBA00022679"/>
    </source>
</evidence>
<dbReference type="GO" id="GO:0005737">
    <property type="term" value="C:cytoplasm"/>
    <property type="evidence" value="ECO:0007669"/>
    <property type="project" value="UniProtKB-SubCell"/>
</dbReference>
<dbReference type="InterPro" id="IPR003664">
    <property type="entry name" value="FA_synthesis"/>
</dbReference>
<comment type="pathway">
    <text evidence="10">Lipid metabolism; phospholipid metabolism.</text>
</comment>
<comment type="subcellular location">
    <subcellularLocation>
        <location evidence="10">Cytoplasm</location>
    </subcellularLocation>
    <text evidence="10">Associated with the membrane possibly through PlsY.</text>
</comment>
<keyword evidence="12" id="KW-1185">Reference proteome</keyword>
<evidence type="ECO:0000256" key="3">
    <source>
        <dbReference type="ARBA" id="ARBA00022516"/>
    </source>
</evidence>
<evidence type="ECO:0000256" key="6">
    <source>
        <dbReference type="ARBA" id="ARBA00023209"/>
    </source>
</evidence>
<comment type="catalytic activity">
    <reaction evidence="1 10">
        <text>a fatty acyl-[ACP] + phosphate = an acyl phosphate + holo-[ACP]</text>
        <dbReference type="Rhea" id="RHEA:42292"/>
        <dbReference type="Rhea" id="RHEA-COMP:9685"/>
        <dbReference type="Rhea" id="RHEA-COMP:14125"/>
        <dbReference type="ChEBI" id="CHEBI:43474"/>
        <dbReference type="ChEBI" id="CHEBI:59918"/>
        <dbReference type="ChEBI" id="CHEBI:64479"/>
        <dbReference type="ChEBI" id="CHEBI:138651"/>
        <dbReference type="EC" id="2.3.1.274"/>
    </reaction>
</comment>
<comment type="function">
    <text evidence="10">Catalyzes the reversible formation of acyl-phosphate (acyl-PO(4)) from acyl-[acyl-carrier-protein] (acyl-ACP). This enzyme utilizes acyl-ACP as fatty acyl donor, but not acyl-CoA.</text>
</comment>
<dbReference type="RefSeq" id="WP_208294087.1">
    <property type="nucleotide sequence ID" value="NZ_JAVJPS010000042.1"/>
</dbReference>
<dbReference type="NCBIfam" id="TIGR00182">
    <property type="entry name" value="plsX"/>
    <property type="match status" value="1"/>
</dbReference>
<evidence type="ECO:0000256" key="8">
    <source>
        <dbReference type="ARBA" id="ARBA00024069"/>
    </source>
</evidence>
<dbReference type="EMBL" id="SOAU01000001">
    <property type="protein sequence ID" value="TDT17462.1"/>
    <property type="molecule type" value="Genomic_DNA"/>
</dbReference>
<dbReference type="AlphaFoldDB" id="A0A4R7I1K9"/>
<evidence type="ECO:0000256" key="2">
    <source>
        <dbReference type="ARBA" id="ARBA00022490"/>
    </source>
</evidence>
<keyword evidence="4 10" id="KW-0808">Transferase</keyword>
<evidence type="ECO:0000256" key="9">
    <source>
        <dbReference type="ARBA" id="ARBA00046608"/>
    </source>
</evidence>
<evidence type="ECO:0000256" key="7">
    <source>
        <dbReference type="ARBA" id="ARBA00023264"/>
    </source>
</evidence>
<dbReference type="PANTHER" id="PTHR30100:SF1">
    <property type="entry name" value="PHOSPHATE ACYLTRANSFERASE"/>
    <property type="match status" value="1"/>
</dbReference>
<dbReference type="HAMAP" id="MF_00019">
    <property type="entry name" value="PlsX"/>
    <property type="match status" value="1"/>
</dbReference>
<organism evidence="11 12">
    <name type="scientific">Ilumatobacter fluminis</name>
    <dbReference type="NCBI Taxonomy" id="467091"/>
    <lineage>
        <taxon>Bacteria</taxon>
        <taxon>Bacillati</taxon>
        <taxon>Actinomycetota</taxon>
        <taxon>Acidimicrobiia</taxon>
        <taxon>Acidimicrobiales</taxon>
        <taxon>Ilumatobacteraceae</taxon>
        <taxon>Ilumatobacter</taxon>
    </lineage>
</organism>
<name>A0A4R7I1K9_9ACTN</name>
<dbReference type="SUPFAM" id="SSF53659">
    <property type="entry name" value="Isocitrate/Isopropylmalate dehydrogenase-like"/>
    <property type="match status" value="1"/>
</dbReference>
<evidence type="ECO:0000256" key="10">
    <source>
        <dbReference type="HAMAP-Rule" id="MF_00019"/>
    </source>
</evidence>
<dbReference type="Pfam" id="PF02504">
    <property type="entry name" value="FA_synthesis"/>
    <property type="match status" value="1"/>
</dbReference>
<keyword evidence="2 10" id="KW-0963">Cytoplasm</keyword>
<dbReference type="EC" id="2.3.1.274" evidence="8 10"/>
<dbReference type="Proteomes" id="UP000294558">
    <property type="component" value="Unassembled WGS sequence"/>
</dbReference>
<comment type="subunit">
    <text evidence="9 10">Homodimer. Probably interacts with PlsY.</text>
</comment>
<keyword evidence="3 10" id="KW-0444">Lipid biosynthesis</keyword>
<protein>
    <recommendedName>
        <fullName evidence="8 10">Phosphate acyltransferase</fullName>
        <ecNumber evidence="8 10">2.3.1.274</ecNumber>
    </recommendedName>
    <alternativeName>
        <fullName evidence="10">Acyl-ACP phosphotransacylase</fullName>
    </alternativeName>
    <alternativeName>
        <fullName evidence="10">Acyl-[acyl-carrier-protein]--phosphate acyltransferase</fullName>
    </alternativeName>
    <alternativeName>
        <fullName evidence="10">Phosphate-acyl-ACP acyltransferase</fullName>
    </alternativeName>
</protein>
<gene>
    <name evidence="10" type="primary">plsX</name>
    <name evidence="11" type="ORF">BDK89_3072</name>
</gene>
<accession>A0A4R7I1K9</accession>
<dbReference type="PIRSF" id="PIRSF002465">
    <property type="entry name" value="Phsphlp_syn_PlsX"/>
    <property type="match status" value="1"/>
</dbReference>
<evidence type="ECO:0000313" key="11">
    <source>
        <dbReference type="EMBL" id="TDT17462.1"/>
    </source>
</evidence>
<dbReference type="PANTHER" id="PTHR30100">
    <property type="entry name" value="FATTY ACID/PHOSPHOLIPID SYNTHESIS PROTEIN PLSX"/>
    <property type="match status" value="1"/>
</dbReference>
<dbReference type="GO" id="GO:0008654">
    <property type="term" value="P:phospholipid biosynthetic process"/>
    <property type="evidence" value="ECO:0007669"/>
    <property type="project" value="UniProtKB-KW"/>
</dbReference>
<proteinExistence type="inferred from homology"/>
<comment type="caution">
    <text evidence="11">The sequence shown here is derived from an EMBL/GenBank/DDBJ whole genome shotgun (WGS) entry which is preliminary data.</text>
</comment>
<comment type="similarity">
    <text evidence="10">Belongs to the PlsX family.</text>
</comment>
<sequence length="331" mass="33993">MTMLPIAVDAMGGDHAPDAIVAGAKAAAAAGTPVVLVGPSNLGELTDIGDLPLIEANEVIEMDEDGGRSVRRKKDATLVRAAEAVRDGKASAMVSAGNTGATMASALLRMGRVKGVNRPAIATIIPFPGGRPTVLLDAGANAEVQADWLVQFAQMGAVFSHHRFGVDSPKVGLLSIGEEPGKGDSLRKETFGLLEAAAGDDLNFIGNVEGRDVMSDTADVIVTDGFTGNVVLKTLEGGMKAVVAALLGAFTSKPEYKEHADALMPALLPLYETLDPEAYGGAMLLGVDGVCIISHGSSSERAIVNAIQVAREMVEADVVGEISAAIRPADA</sequence>
<keyword evidence="7 10" id="KW-1208">Phospholipid metabolism</keyword>
<evidence type="ECO:0000256" key="5">
    <source>
        <dbReference type="ARBA" id="ARBA00023098"/>
    </source>
</evidence>
<reference evidence="11 12" key="1">
    <citation type="submission" date="2019-03" db="EMBL/GenBank/DDBJ databases">
        <title>Sequencing the genomes of 1000 actinobacteria strains.</title>
        <authorList>
            <person name="Klenk H.-P."/>
        </authorList>
    </citation>
    <scope>NUCLEOTIDE SEQUENCE [LARGE SCALE GENOMIC DNA]</scope>
    <source>
        <strain evidence="11 12">DSM 18936</strain>
    </source>
</reference>
<dbReference type="GO" id="GO:0006633">
    <property type="term" value="P:fatty acid biosynthetic process"/>
    <property type="evidence" value="ECO:0007669"/>
    <property type="project" value="UniProtKB-UniRule"/>
</dbReference>
<dbReference type="Gene3D" id="3.40.718.10">
    <property type="entry name" value="Isopropylmalate Dehydrogenase"/>
    <property type="match status" value="1"/>
</dbReference>
<keyword evidence="11" id="KW-0012">Acyltransferase</keyword>
<dbReference type="InterPro" id="IPR012281">
    <property type="entry name" value="Phospholipid_synth_PlsX-like"/>
</dbReference>
<dbReference type="UniPathway" id="UPA00085"/>
<evidence type="ECO:0000313" key="12">
    <source>
        <dbReference type="Proteomes" id="UP000294558"/>
    </source>
</evidence>
<dbReference type="GO" id="GO:0043811">
    <property type="term" value="F:phosphate:acyl-[acyl carrier protein] acyltransferase activity"/>
    <property type="evidence" value="ECO:0007669"/>
    <property type="project" value="UniProtKB-UniRule"/>
</dbReference>